<accession>A0A511NHK7</accession>
<evidence type="ECO:0000256" key="1">
    <source>
        <dbReference type="SAM" id="Phobius"/>
    </source>
</evidence>
<dbReference type="EMBL" id="BJXC01000011">
    <property type="protein sequence ID" value="GEM51978.1"/>
    <property type="molecule type" value="Genomic_DNA"/>
</dbReference>
<keyword evidence="3" id="KW-1185">Reference proteome</keyword>
<proteinExistence type="predicted"/>
<dbReference type="Proteomes" id="UP000321245">
    <property type="component" value="Unassembled WGS sequence"/>
</dbReference>
<sequence length="164" mass="19171">MKIKILSQNYLMYSCVIFGPIVLFAMMLMFILAEGDFILLLYLAMFCIISVSLLSIMGYFRLKKNIHLHKVVLEEQGLKIDDVLYHADQIEQITSIGLRNAINKYNLYLIEIKMSNGEYHYFLDRPMSWTFKSPSIRLLKKHTLLSSKVNNKEIEKDGFSSLYQ</sequence>
<reference evidence="2 3" key="1">
    <citation type="submission" date="2019-07" db="EMBL/GenBank/DDBJ databases">
        <title>Whole genome shotgun sequence of Empedobacter brevis NBRC 14943.</title>
        <authorList>
            <person name="Hosoyama A."/>
            <person name="Uohara A."/>
            <person name="Ohji S."/>
            <person name="Ichikawa N."/>
        </authorList>
    </citation>
    <scope>NUCLEOTIDE SEQUENCE [LARGE SCALE GENOMIC DNA]</scope>
    <source>
        <strain evidence="2 3">NBRC 14943</strain>
    </source>
</reference>
<evidence type="ECO:0000313" key="2">
    <source>
        <dbReference type="EMBL" id="GEM51978.1"/>
    </source>
</evidence>
<dbReference type="AlphaFoldDB" id="A0A511NHK7"/>
<comment type="caution">
    <text evidence="2">The sequence shown here is derived from an EMBL/GenBank/DDBJ whole genome shotgun (WGS) entry which is preliminary data.</text>
</comment>
<protein>
    <submittedName>
        <fullName evidence="2">Uncharacterized protein</fullName>
    </submittedName>
</protein>
<dbReference type="PROSITE" id="PS51257">
    <property type="entry name" value="PROKAR_LIPOPROTEIN"/>
    <property type="match status" value="1"/>
</dbReference>
<evidence type="ECO:0000313" key="3">
    <source>
        <dbReference type="Proteomes" id="UP000321245"/>
    </source>
</evidence>
<feature type="transmembrane region" description="Helical" evidence="1">
    <location>
        <begin position="12"/>
        <end position="33"/>
    </location>
</feature>
<name>A0A511NHK7_9FLAO</name>
<keyword evidence="1" id="KW-0812">Transmembrane</keyword>
<organism evidence="2 3">
    <name type="scientific">Empedobacter brevis NBRC 14943 = ATCC 43319</name>
    <dbReference type="NCBI Taxonomy" id="1218108"/>
    <lineage>
        <taxon>Bacteria</taxon>
        <taxon>Pseudomonadati</taxon>
        <taxon>Bacteroidota</taxon>
        <taxon>Flavobacteriia</taxon>
        <taxon>Flavobacteriales</taxon>
        <taxon>Weeksellaceae</taxon>
        <taxon>Empedobacter</taxon>
    </lineage>
</organism>
<feature type="transmembrane region" description="Helical" evidence="1">
    <location>
        <begin position="39"/>
        <end position="60"/>
    </location>
</feature>
<keyword evidence="1" id="KW-1133">Transmembrane helix</keyword>
<gene>
    <name evidence="2" type="ORF">EB1_17680</name>
</gene>
<dbReference type="OrthoDB" id="1274601at2"/>
<keyword evidence="1" id="KW-0472">Membrane</keyword>